<evidence type="ECO:0000313" key="1">
    <source>
        <dbReference type="EMBL" id="EWZ28155.1"/>
    </source>
</evidence>
<reference evidence="1" key="2">
    <citation type="submission" date="2012-06" db="EMBL/GenBank/DDBJ databases">
        <title>Annotation of the Genome Sequence of Fusarium oxysporum Fo47.</title>
        <authorList>
            <consortium name="The Broad Institute Genomics Platform"/>
            <person name="Ma L.-J."/>
            <person name="Corby-Kistler H."/>
            <person name="Broz K."/>
            <person name="Gale L.R."/>
            <person name="Jonkers W."/>
            <person name="O'Donnell K."/>
            <person name="Ploetz R."/>
            <person name="Steinberg C."/>
            <person name="Schwartz D.C."/>
            <person name="VanEtten H."/>
            <person name="Zhou S."/>
            <person name="Young S.K."/>
            <person name="Zeng Q."/>
            <person name="Gargeya S."/>
            <person name="Fitzgerald M."/>
            <person name="Abouelleil A."/>
            <person name="Alvarado L."/>
            <person name="Chapman S.B."/>
            <person name="Gainer-Dewar J."/>
            <person name="Goldberg J."/>
            <person name="Griggs A."/>
            <person name="Gujja S."/>
            <person name="Hansen M."/>
            <person name="Howarth C."/>
            <person name="Imamovic A."/>
            <person name="Ireland A."/>
            <person name="Larimer J."/>
            <person name="McCowan C."/>
            <person name="Murphy C."/>
            <person name="Pearson M."/>
            <person name="Poon T.W."/>
            <person name="Priest M."/>
            <person name="Roberts A."/>
            <person name="Saif S."/>
            <person name="Shea T."/>
            <person name="Sykes S."/>
            <person name="Wortman J."/>
            <person name="Nusbaum C."/>
            <person name="Birren B."/>
        </authorList>
    </citation>
    <scope>NUCLEOTIDE SEQUENCE</scope>
    <source>
        <strain evidence="1">Fo47</strain>
    </source>
</reference>
<gene>
    <name evidence="1" type="ORF">FOZG_18169</name>
</gene>
<reference evidence="1" key="1">
    <citation type="submission" date="2011-06" db="EMBL/GenBank/DDBJ databases">
        <title>The Genome Sequence of Fusarium oxysporum Fo47.</title>
        <authorList>
            <consortium name="The Broad Institute Genome Sequencing Platform"/>
            <person name="Ma L.-J."/>
            <person name="Gale L.R."/>
            <person name="Schwartz D.C."/>
            <person name="Zhou S."/>
            <person name="Corby-Kistler H."/>
            <person name="Young S.K."/>
            <person name="Zeng Q."/>
            <person name="Gargeya S."/>
            <person name="Fitzgerald M."/>
            <person name="Haas B."/>
            <person name="Abouelleil A."/>
            <person name="Alvarado L."/>
            <person name="Arachchi H.M."/>
            <person name="Berlin A."/>
            <person name="Brown A."/>
            <person name="Chapman S.B."/>
            <person name="Chen Z."/>
            <person name="Dunbar C."/>
            <person name="Freedman E."/>
            <person name="Gearin G."/>
            <person name="Gellesch M."/>
            <person name="Goldberg J."/>
            <person name="Griggs A."/>
            <person name="Gujja S."/>
            <person name="Heiman D."/>
            <person name="Howarth C."/>
            <person name="Larson L."/>
            <person name="Lui A."/>
            <person name="MacDonald P.J.P."/>
            <person name="Mehta T."/>
            <person name="Montmayeur A."/>
            <person name="Murphy C."/>
            <person name="Neiman D."/>
            <person name="Pearson M."/>
            <person name="Priest M."/>
            <person name="Roberts A."/>
            <person name="Saif S."/>
            <person name="Shea T."/>
            <person name="Shenoy N."/>
            <person name="Sisk P."/>
            <person name="Stolte C."/>
            <person name="Sykes S."/>
            <person name="Wortman J."/>
            <person name="Nusbaum C."/>
            <person name="Birren B."/>
        </authorList>
    </citation>
    <scope>NUCLEOTIDE SEQUENCE [LARGE SCALE GENOMIC DNA]</scope>
    <source>
        <strain evidence="1">Fo47</strain>
    </source>
</reference>
<dbReference type="AlphaFoldDB" id="W9JEP4"/>
<dbReference type="Proteomes" id="UP000030766">
    <property type="component" value="Unassembled WGS sequence"/>
</dbReference>
<protein>
    <submittedName>
        <fullName evidence="1">Uncharacterized protein</fullName>
    </submittedName>
</protein>
<accession>W9JEP4</accession>
<organism evidence="1">
    <name type="scientific">Fusarium oxysporum Fo47</name>
    <dbReference type="NCBI Taxonomy" id="660027"/>
    <lineage>
        <taxon>Eukaryota</taxon>
        <taxon>Fungi</taxon>
        <taxon>Dikarya</taxon>
        <taxon>Ascomycota</taxon>
        <taxon>Pezizomycotina</taxon>
        <taxon>Sordariomycetes</taxon>
        <taxon>Hypocreomycetidae</taxon>
        <taxon>Hypocreales</taxon>
        <taxon>Nectriaceae</taxon>
        <taxon>Fusarium</taxon>
        <taxon>Fusarium oxysporum species complex</taxon>
    </lineage>
</organism>
<dbReference type="EMBL" id="JH717934">
    <property type="protein sequence ID" value="EWZ28155.1"/>
    <property type="molecule type" value="Genomic_DNA"/>
</dbReference>
<dbReference type="HOGENOM" id="CLU_2542681_0_0_1"/>
<dbReference type="VEuPathDB" id="FungiDB:FOZG_18169"/>
<proteinExistence type="predicted"/>
<sequence>MMVLETTRAYVPWRRSNPETSNSRPYGNGNIRSMNGSHMMTRGFWFGTYVTTFIQDYSRFAKHRFLLPIGACLILEQQVVVGL</sequence>
<name>W9JEP4_FUSOX</name>